<gene>
    <name evidence="1" type="ORF">GA0061099_10307</name>
</gene>
<evidence type="ECO:0000313" key="1">
    <source>
        <dbReference type="EMBL" id="SCB52251.1"/>
    </source>
</evidence>
<reference evidence="1 2" key="1">
    <citation type="submission" date="2016-08" db="EMBL/GenBank/DDBJ databases">
        <authorList>
            <person name="Seilhamer J.J."/>
        </authorList>
    </citation>
    <scope>NUCLEOTIDE SEQUENCE [LARGE SCALE GENOMIC DNA]</scope>
    <source>
        <strain evidence="1 2">CCBAU 10071</strain>
    </source>
</reference>
<proteinExistence type="predicted"/>
<protein>
    <submittedName>
        <fullName evidence="1">Uncharacterized protein</fullName>
    </submittedName>
</protein>
<organism evidence="1 2">
    <name type="scientific">Bradyrhizobium yuanmingense</name>
    <dbReference type="NCBI Taxonomy" id="108015"/>
    <lineage>
        <taxon>Bacteria</taxon>
        <taxon>Pseudomonadati</taxon>
        <taxon>Pseudomonadota</taxon>
        <taxon>Alphaproteobacteria</taxon>
        <taxon>Hyphomicrobiales</taxon>
        <taxon>Nitrobacteraceae</taxon>
        <taxon>Bradyrhizobium</taxon>
    </lineage>
</organism>
<evidence type="ECO:0000313" key="2">
    <source>
        <dbReference type="Proteomes" id="UP000183174"/>
    </source>
</evidence>
<dbReference type="EMBL" id="FMAE01000030">
    <property type="protein sequence ID" value="SCB52251.1"/>
    <property type="molecule type" value="Genomic_DNA"/>
</dbReference>
<dbReference type="Proteomes" id="UP000183174">
    <property type="component" value="Unassembled WGS sequence"/>
</dbReference>
<accession>A0A1C3XIY7</accession>
<name>A0A1C3XIY7_9BRAD</name>
<dbReference type="AlphaFoldDB" id="A0A1C3XIY7"/>
<sequence>MNDRNFPHSQLNPSQRALMAARLVNQGHSTCVHAASQLGISDDSITRARIVLDKGTPEEIAAVEGGKLSVRTAVNVITCRNTSIAGRKNHAKVSVSAKGRNPDRIAKMRRDNAIWKDLRGALLALTSLPLPSDVARVIKGKDRVGIVKSKLSSAQQWLEEFAECQED</sequence>